<accession>A0A511AZN2</accession>
<dbReference type="OrthoDB" id="9790710at2"/>
<evidence type="ECO:0000256" key="1">
    <source>
        <dbReference type="ARBA" id="ARBA00022679"/>
    </source>
</evidence>
<dbReference type="PANTHER" id="PTHR46401:SF2">
    <property type="entry name" value="GLYCOSYLTRANSFERASE WBBK-RELATED"/>
    <property type="match status" value="1"/>
</dbReference>
<keyword evidence="4" id="KW-1185">Reference proteome</keyword>
<proteinExistence type="predicted"/>
<dbReference type="CDD" id="cd03809">
    <property type="entry name" value="GT4_MtfB-like"/>
    <property type="match status" value="1"/>
</dbReference>
<sequence length="414" mass="46082">MSDSPSGNRPFYTLDISRILTRASARVPTGIDRVELEYARYLRQHAPDHLEFAAAHPLGRFAVLPYDRASAFIKAIGTVWDSGTDDGGRASRLGRALLHGVLLPRPVRSTAPHGQTRGRNIYLLMSHHHLIQPRLIAAAIRRRNGLFVPMVHDLIPLEFPEYSREREPDRHLRRIKTVVQYADAVLVPSVATGQSLRPHFIQARRDVPIWSAPLGVHLRATSDADMLPDDKANTITRRSHPYFVCLGTIEARKNHLLLLNLWRRLVDIHGESAPHLIIVGKRGWENEQVIDMLERSPALRGMVEEHNSLPDTTVVTLLRGAKALLFPSFSEGFGLPLAEALALGTPVLCSNIPVFQEIGGDCATYLDPLDGPAWIQAIETLSRLSLPQAPLAKNQILTWPQSVARALDYISSLT</sequence>
<dbReference type="EMBL" id="BJUZ01000002">
    <property type="protein sequence ID" value="GEK93656.1"/>
    <property type="molecule type" value="Genomic_DNA"/>
</dbReference>
<dbReference type="Pfam" id="PF00534">
    <property type="entry name" value="Glycos_transf_1"/>
    <property type="match status" value="1"/>
</dbReference>
<dbReference type="RefSeq" id="WP_146795641.1">
    <property type="nucleotide sequence ID" value="NZ_BARC01000003.1"/>
</dbReference>
<dbReference type="PANTHER" id="PTHR46401">
    <property type="entry name" value="GLYCOSYLTRANSFERASE WBBK-RELATED"/>
    <property type="match status" value="1"/>
</dbReference>
<evidence type="ECO:0000313" key="3">
    <source>
        <dbReference type="EMBL" id="GEK93656.1"/>
    </source>
</evidence>
<dbReference type="SUPFAM" id="SSF53756">
    <property type="entry name" value="UDP-Glycosyltransferase/glycogen phosphorylase"/>
    <property type="match status" value="1"/>
</dbReference>
<name>A0A511AZN2_9PROT</name>
<dbReference type="GO" id="GO:0016757">
    <property type="term" value="F:glycosyltransferase activity"/>
    <property type="evidence" value="ECO:0007669"/>
    <property type="project" value="InterPro"/>
</dbReference>
<evidence type="ECO:0000313" key="4">
    <source>
        <dbReference type="Proteomes" id="UP000321230"/>
    </source>
</evidence>
<evidence type="ECO:0000259" key="2">
    <source>
        <dbReference type="Pfam" id="PF00534"/>
    </source>
</evidence>
<organism evidence="3 4">
    <name type="scientific">Gluconobacter wancherniae NBRC 103581</name>
    <dbReference type="NCBI Taxonomy" id="656744"/>
    <lineage>
        <taxon>Bacteria</taxon>
        <taxon>Pseudomonadati</taxon>
        <taxon>Pseudomonadota</taxon>
        <taxon>Alphaproteobacteria</taxon>
        <taxon>Acetobacterales</taxon>
        <taxon>Acetobacteraceae</taxon>
        <taxon>Gluconobacter</taxon>
    </lineage>
</organism>
<keyword evidence="1 3" id="KW-0808">Transferase</keyword>
<dbReference type="Gene3D" id="3.40.50.2000">
    <property type="entry name" value="Glycogen Phosphorylase B"/>
    <property type="match status" value="1"/>
</dbReference>
<dbReference type="InterPro" id="IPR001296">
    <property type="entry name" value="Glyco_trans_1"/>
</dbReference>
<comment type="caution">
    <text evidence="3">The sequence shown here is derived from an EMBL/GenBank/DDBJ whole genome shotgun (WGS) entry which is preliminary data.</text>
</comment>
<reference evidence="3 4" key="1">
    <citation type="submission" date="2019-07" db="EMBL/GenBank/DDBJ databases">
        <title>Whole genome shotgun sequence of Gluconobacter wancherniae NBRC 103581.</title>
        <authorList>
            <person name="Hosoyama A."/>
            <person name="Uohara A."/>
            <person name="Ohji S."/>
            <person name="Ichikawa N."/>
        </authorList>
    </citation>
    <scope>NUCLEOTIDE SEQUENCE [LARGE SCALE GENOMIC DNA]</scope>
    <source>
        <strain evidence="3 4">NBRC 103581</strain>
    </source>
</reference>
<dbReference type="AlphaFoldDB" id="A0A511AZN2"/>
<dbReference type="Proteomes" id="UP000321230">
    <property type="component" value="Unassembled WGS sequence"/>
</dbReference>
<gene>
    <name evidence="3" type="primary">wcbB</name>
    <name evidence="3" type="ORF">GWA01_14260</name>
</gene>
<feature type="domain" description="Glycosyl transferase family 1" evidence="2">
    <location>
        <begin position="239"/>
        <end position="360"/>
    </location>
</feature>
<protein>
    <submittedName>
        <fullName evidence="3">Capsular polysaccharide glycosyltransferase biosynthesis protein</fullName>
    </submittedName>
</protein>